<keyword evidence="4" id="KW-1185">Reference proteome</keyword>
<protein>
    <submittedName>
        <fullName evidence="3">Lysozyme</fullName>
    </submittedName>
</protein>
<dbReference type="PROSITE" id="PS51904">
    <property type="entry name" value="GLYCOSYL_HYDROL_F25_2"/>
    <property type="match status" value="1"/>
</dbReference>
<dbReference type="SUPFAM" id="SSF51445">
    <property type="entry name" value="(Trans)glycosidases"/>
    <property type="match status" value="1"/>
</dbReference>
<dbReference type="EMBL" id="CP093365">
    <property type="protein sequence ID" value="UQS83244.1"/>
    <property type="molecule type" value="Genomic_DNA"/>
</dbReference>
<evidence type="ECO:0000256" key="2">
    <source>
        <dbReference type="SAM" id="Phobius"/>
    </source>
</evidence>
<evidence type="ECO:0000313" key="4">
    <source>
        <dbReference type="Proteomes" id="UP000831947"/>
    </source>
</evidence>
<dbReference type="InterPro" id="IPR017853">
    <property type="entry name" value="GH"/>
</dbReference>
<dbReference type="Proteomes" id="UP000831947">
    <property type="component" value="Chromosome"/>
</dbReference>
<accession>A0ABY4PCF5</accession>
<gene>
    <name evidence="3" type="ORF">MOO47_05565</name>
</gene>
<dbReference type="RefSeq" id="WP_249512470.1">
    <property type="nucleotide sequence ID" value="NZ_CP093365.1"/>
</dbReference>
<keyword evidence="2" id="KW-0812">Transmembrane</keyword>
<dbReference type="Gene3D" id="3.20.20.80">
    <property type="entry name" value="Glycosidases"/>
    <property type="match status" value="1"/>
</dbReference>
<sequence length="251" mass="29469">MKDKYQLRHQKKDLSFSRNLFLMFLTVFLVMILLGSWLIRYWQRDGRPNINDYPVLGVSLSQEDGYQDFRLLKKHGIDFVYLKATQGADYFDDAFNTNYFLLQGAQIPFGVYHYFSFSTTPQQQFVNFKTNVQQNIGTLPIVIQVNNYQETLPKPATVKKSVSQLSDLLLKYYQRPVLIEADPQFNYLKDVTNNSLWLQQRPHPTNNLVVTFWQYSSHSKIPSLASDNRYHLSVFNGTQEQWDHFRQTGGN</sequence>
<evidence type="ECO:0000313" key="3">
    <source>
        <dbReference type="EMBL" id="UQS83244.1"/>
    </source>
</evidence>
<dbReference type="InterPro" id="IPR002053">
    <property type="entry name" value="Glyco_hydro_25"/>
</dbReference>
<feature type="transmembrane region" description="Helical" evidence="2">
    <location>
        <begin position="20"/>
        <end position="42"/>
    </location>
</feature>
<dbReference type="Pfam" id="PF01183">
    <property type="entry name" value="Glyco_hydro_25"/>
    <property type="match status" value="1"/>
</dbReference>
<dbReference type="PANTHER" id="PTHR34135">
    <property type="entry name" value="LYSOZYME"/>
    <property type="match status" value="1"/>
</dbReference>
<keyword evidence="2" id="KW-0472">Membrane</keyword>
<reference evidence="3 4" key="1">
    <citation type="journal article" date="2022" name="Int. J. Syst. Evol. Microbiol.">
        <title>Apilactobacillus apisilvae sp. nov., Nicolia spurrieriana gen. nov. sp. nov., Bombilactobacillus folatiphilus sp. nov. and Bombilactobacillus thymidiniphilus sp. nov., four new lactic acid bacterial isolates from stingless bees Tetragonula carbonaria and Austroplebeia australis.</title>
        <authorList>
            <person name="Oliphant S.A."/>
            <person name="Watson-Haigh N.S."/>
            <person name="Sumby K.M."/>
            <person name="Gardner J."/>
            <person name="Groom S."/>
            <person name="Jiranek V."/>
        </authorList>
    </citation>
    <scope>NUCLEOTIDE SEQUENCE [LARGE SCALE GENOMIC DNA]</scope>
    <source>
        <strain evidence="3 4">SG4_A1</strain>
    </source>
</reference>
<comment type="similarity">
    <text evidence="1">Belongs to the glycosyl hydrolase 25 family.</text>
</comment>
<evidence type="ECO:0000256" key="1">
    <source>
        <dbReference type="ARBA" id="ARBA00010646"/>
    </source>
</evidence>
<organism evidence="3 4">
    <name type="scientific">Bombilactobacillus thymidiniphilus</name>
    <dbReference type="NCBI Taxonomy" id="2923363"/>
    <lineage>
        <taxon>Bacteria</taxon>
        <taxon>Bacillati</taxon>
        <taxon>Bacillota</taxon>
        <taxon>Bacilli</taxon>
        <taxon>Lactobacillales</taxon>
        <taxon>Lactobacillaceae</taxon>
        <taxon>Bombilactobacillus</taxon>
    </lineage>
</organism>
<dbReference type="PANTHER" id="PTHR34135:SF2">
    <property type="entry name" value="LYSOZYME"/>
    <property type="match status" value="1"/>
</dbReference>
<keyword evidence="2" id="KW-1133">Transmembrane helix</keyword>
<name>A0ABY4PCF5_9LACO</name>
<proteinExistence type="inferred from homology"/>